<accession>A0A0N8GSI1</accession>
<dbReference type="PATRIC" id="fig|872965.6.peg.468"/>
<protein>
    <submittedName>
        <fullName evidence="1">Uncharacterized protein</fullName>
    </submittedName>
</protein>
<sequence length="750" mass="80621">MPLSIPNLDDRSFEQIVQEAIARIPVHTPEWTNHNESDPGITLLQLFAFMTESLLYRSNQIPERNRKKFLALLGLGVQPAQAARGFVQFTNTRGPLAPLTLPEGLELYAGNVPFRTQNALAVQPLEAQVFYKSRLPDTRIAEIEAIYAPLFESFLEEGVELAYYETKRLEPPSSQAVIPAIDIAADTVGEALWIALLARDADQVETTRAVIANSTLTLAVLPALDATERTLYPARTDGSGQSHAALRFEIPNVPADGMLPTDPALRVAAYRELDARPSTDLLAEAGTVQLVLPEANALRLWANLEPSEQGTGDFPPAIEDTDIAERIVTWIRVRIADDAVPAGGQVQARISWLGINSVPVVQYARIVGEVLGVGNGEPDQRVQLSQTPVLPDSLVLTVGGERWEMIDDLLAAGPEVSTGPVSLLSSYAESGATPPPVNVFTLDPESGLIQFGTGVNGRRPPVGARIQATYDYGGGRQGVVGIGAINKGALLPAGVKVSNPIPTWGGDDPETVDEAERRIPAFLRHQDRLVSAADFSDITERTPGVDIGRVDVLPLFHPDRPTTTSAGVVTVMVIPKYDPLYPDAPRPNKLFLDTVCAHLNPRRLVTTEVHVRGPIYKRLWVSVGVNVIAGRDIAPVHDAVRQAVRTFLSPLVGGFDETGWPRDTQVDTNTLLAVVARVDGVQSVNEVQLGLETGGALDSIAMQGLELPHLVGISVASGSARPLDTVRGTTPPGDGDSPRLFPVPVVPESC</sequence>
<evidence type="ECO:0000313" key="2">
    <source>
        <dbReference type="Proteomes" id="UP000050502"/>
    </source>
</evidence>
<reference evidence="1 2" key="1">
    <citation type="submission" date="2015-07" db="EMBL/GenBank/DDBJ databases">
        <title>Whole genome sequence of Ardenticatena maritima DSM 23922.</title>
        <authorList>
            <person name="Hemp J."/>
            <person name="Ward L.M."/>
            <person name="Pace L.A."/>
            <person name="Fischer W.W."/>
        </authorList>
    </citation>
    <scope>NUCLEOTIDE SEQUENCE [LARGE SCALE GENOMIC DNA]</scope>
    <source>
        <strain evidence="1 2">110S</strain>
    </source>
</reference>
<dbReference type="RefSeq" id="WP_060687157.1">
    <property type="nucleotide sequence ID" value="NZ_LGKN01000003.1"/>
</dbReference>
<gene>
    <name evidence="1" type="ORF">SE16_02585</name>
</gene>
<dbReference type="EMBL" id="LGKN01000003">
    <property type="protein sequence ID" value="KPL89362.1"/>
    <property type="molecule type" value="Genomic_DNA"/>
</dbReference>
<dbReference type="NCBIfam" id="TIGR02243">
    <property type="entry name" value="putative baseplate assembly protein"/>
    <property type="match status" value="1"/>
</dbReference>
<name>A0A0N8GSI1_9CHLR</name>
<organism evidence="1 2">
    <name type="scientific">Ardenticatena maritima</name>
    <dbReference type="NCBI Taxonomy" id="872965"/>
    <lineage>
        <taxon>Bacteria</taxon>
        <taxon>Bacillati</taxon>
        <taxon>Chloroflexota</taxon>
        <taxon>Ardenticatenia</taxon>
        <taxon>Ardenticatenales</taxon>
        <taxon>Ardenticatenaceae</taxon>
        <taxon>Ardenticatena</taxon>
    </lineage>
</organism>
<evidence type="ECO:0000313" key="1">
    <source>
        <dbReference type="EMBL" id="KPL89362.1"/>
    </source>
</evidence>
<dbReference type="InterPro" id="IPR011749">
    <property type="entry name" value="CHP02243"/>
</dbReference>
<proteinExistence type="predicted"/>
<dbReference type="Proteomes" id="UP000050502">
    <property type="component" value="Unassembled WGS sequence"/>
</dbReference>
<dbReference type="AlphaFoldDB" id="A0A0N8GSI1"/>
<comment type="caution">
    <text evidence="1">The sequence shown here is derived from an EMBL/GenBank/DDBJ whole genome shotgun (WGS) entry which is preliminary data.</text>
</comment>